<evidence type="ECO:0000313" key="12">
    <source>
        <dbReference type="EMBL" id="SLM33196.1"/>
    </source>
</evidence>
<keyword evidence="3 9" id="KW-0328">Glycosyltransferase</keyword>
<comment type="function">
    <text evidence="9">Catalyzes the transfer of the phosphoribosyl group of 5-phosphorylribose-1-pyrophosphate (PRPP) to anthranilate to yield N-(5'-phosphoribosyl)-anthranilate (PRA).</text>
</comment>
<keyword evidence="9" id="KW-0479">Metal-binding</keyword>
<keyword evidence="9" id="KW-0460">Magnesium</keyword>
<feature type="binding site" evidence="9">
    <location>
        <position position="89"/>
    </location>
    <ligand>
        <name>5-phospho-alpha-D-ribose 1-diphosphate</name>
        <dbReference type="ChEBI" id="CHEBI:58017"/>
    </ligand>
</feature>
<dbReference type="InterPro" id="IPR005940">
    <property type="entry name" value="Anthranilate_Pribosyl_Tfrase"/>
</dbReference>
<comment type="catalytic activity">
    <reaction evidence="7 9">
        <text>N-(5-phospho-beta-D-ribosyl)anthranilate + diphosphate = 5-phospho-alpha-D-ribose 1-diphosphate + anthranilate</text>
        <dbReference type="Rhea" id="RHEA:11768"/>
        <dbReference type="ChEBI" id="CHEBI:16567"/>
        <dbReference type="ChEBI" id="CHEBI:18277"/>
        <dbReference type="ChEBI" id="CHEBI:33019"/>
        <dbReference type="ChEBI" id="CHEBI:58017"/>
        <dbReference type="EC" id="2.4.2.18"/>
    </reaction>
</comment>
<comment type="similarity">
    <text evidence="8">In the C-terminal section; belongs to the anthranilate phosphoribosyltransferase family.</text>
</comment>
<feature type="binding site" evidence="9">
    <location>
        <position position="227"/>
    </location>
    <ligand>
        <name>Mg(2+)</name>
        <dbReference type="ChEBI" id="CHEBI:18420"/>
        <label>2</label>
    </ligand>
</feature>
<feature type="binding site" evidence="9">
    <location>
        <begin position="109"/>
        <end position="117"/>
    </location>
    <ligand>
        <name>5-phospho-alpha-D-ribose 1-diphosphate</name>
        <dbReference type="ChEBI" id="CHEBI:58017"/>
    </ligand>
</feature>
<dbReference type="EMBL" id="FWEV01000341">
    <property type="protein sequence ID" value="SLM33196.1"/>
    <property type="molecule type" value="Genomic_DNA"/>
</dbReference>
<dbReference type="HAMAP" id="MF_00211">
    <property type="entry name" value="TrpD"/>
    <property type="match status" value="1"/>
</dbReference>
<evidence type="ECO:0000313" key="13">
    <source>
        <dbReference type="Proteomes" id="UP000191931"/>
    </source>
</evidence>
<feature type="binding site" evidence="9">
    <location>
        <position position="112"/>
    </location>
    <ligand>
        <name>anthranilate</name>
        <dbReference type="ChEBI" id="CHEBI:16567"/>
        <label>1</label>
    </ligand>
</feature>
<dbReference type="InterPro" id="IPR017459">
    <property type="entry name" value="Glycosyl_Trfase_fam3_N_dom"/>
</dbReference>
<dbReference type="STRING" id="1246637.MTBBW1_940015"/>
<evidence type="ECO:0000256" key="4">
    <source>
        <dbReference type="ARBA" id="ARBA00022679"/>
    </source>
</evidence>
<evidence type="ECO:0000256" key="6">
    <source>
        <dbReference type="ARBA" id="ARBA00023141"/>
    </source>
</evidence>
<dbReference type="Pfam" id="PF00591">
    <property type="entry name" value="Glycos_transf_3"/>
    <property type="match status" value="1"/>
</dbReference>
<evidence type="ECO:0000256" key="7">
    <source>
        <dbReference type="ARBA" id="ARBA00052328"/>
    </source>
</evidence>
<dbReference type="Gene3D" id="1.20.970.10">
    <property type="entry name" value="Transferase, Pyrimidine Nucleoside Phosphorylase, Chain C"/>
    <property type="match status" value="1"/>
</dbReference>
<feature type="binding site" evidence="9">
    <location>
        <position position="81"/>
    </location>
    <ligand>
        <name>anthranilate</name>
        <dbReference type="ChEBI" id="CHEBI:16567"/>
        <label>1</label>
    </ligand>
</feature>
<gene>
    <name evidence="9 12" type="primary">trpD</name>
    <name evidence="12" type="ORF">MTBBW1_940015</name>
</gene>
<feature type="binding site" evidence="9">
    <location>
        <position position="227"/>
    </location>
    <ligand>
        <name>Mg(2+)</name>
        <dbReference type="ChEBI" id="CHEBI:18420"/>
        <label>1</label>
    </ligand>
</feature>
<dbReference type="GO" id="GO:0005829">
    <property type="term" value="C:cytosol"/>
    <property type="evidence" value="ECO:0007669"/>
    <property type="project" value="TreeGrafter"/>
</dbReference>
<dbReference type="Gene3D" id="3.40.1030.10">
    <property type="entry name" value="Nucleoside phosphorylase/phosphoribosyltransferase catalytic domain"/>
    <property type="match status" value="1"/>
</dbReference>
<dbReference type="GO" id="GO:0004048">
    <property type="term" value="F:anthranilate phosphoribosyltransferase activity"/>
    <property type="evidence" value="ECO:0007669"/>
    <property type="project" value="UniProtKB-UniRule"/>
</dbReference>
<keyword evidence="2 9" id="KW-0028">Amino-acid biosynthesis</keyword>
<evidence type="ECO:0000259" key="11">
    <source>
        <dbReference type="Pfam" id="PF02885"/>
    </source>
</evidence>
<organism evidence="12 13">
    <name type="scientific">Desulfamplus magnetovallimortis</name>
    <dbReference type="NCBI Taxonomy" id="1246637"/>
    <lineage>
        <taxon>Bacteria</taxon>
        <taxon>Pseudomonadati</taxon>
        <taxon>Thermodesulfobacteriota</taxon>
        <taxon>Desulfobacteria</taxon>
        <taxon>Desulfobacterales</taxon>
        <taxon>Desulfobacteraceae</taxon>
        <taxon>Desulfamplus</taxon>
    </lineage>
</organism>
<evidence type="ECO:0000256" key="5">
    <source>
        <dbReference type="ARBA" id="ARBA00022822"/>
    </source>
</evidence>
<reference evidence="12 13" key="1">
    <citation type="submission" date="2017-03" db="EMBL/GenBank/DDBJ databases">
        <authorList>
            <person name="Afonso C.L."/>
            <person name="Miller P.J."/>
            <person name="Scott M.A."/>
            <person name="Spackman E."/>
            <person name="Goraichik I."/>
            <person name="Dimitrov K.M."/>
            <person name="Suarez D.L."/>
            <person name="Swayne D.E."/>
        </authorList>
    </citation>
    <scope>NUCLEOTIDE SEQUENCE [LARGE SCALE GENOMIC DNA]</scope>
    <source>
        <strain evidence="12">PRJEB14757</strain>
    </source>
</reference>
<dbReference type="SUPFAM" id="SSF52418">
    <property type="entry name" value="Nucleoside phosphorylase/phosphoribosyltransferase catalytic domain"/>
    <property type="match status" value="1"/>
</dbReference>
<evidence type="ECO:0000256" key="2">
    <source>
        <dbReference type="ARBA" id="ARBA00022605"/>
    </source>
</evidence>
<evidence type="ECO:0000256" key="3">
    <source>
        <dbReference type="ARBA" id="ARBA00022676"/>
    </source>
</evidence>
<dbReference type="FunFam" id="3.40.1030.10:FF:000002">
    <property type="entry name" value="Anthranilate phosphoribosyltransferase"/>
    <property type="match status" value="1"/>
</dbReference>
<name>A0A1W1HL83_9BACT</name>
<proteinExistence type="inferred from homology"/>
<dbReference type="OrthoDB" id="9806430at2"/>
<dbReference type="AlphaFoldDB" id="A0A1W1HL83"/>
<accession>A0A1W1HL83</accession>
<dbReference type="GO" id="GO:0000287">
    <property type="term" value="F:magnesium ion binding"/>
    <property type="evidence" value="ECO:0007669"/>
    <property type="project" value="UniProtKB-UniRule"/>
</dbReference>
<feature type="binding site" evidence="9">
    <location>
        <begin position="91"/>
        <end position="94"/>
    </location>
    <ligand>
        <name>5-phospho-alpha-D-ribose 1-diphosphate</name>
        <dbReference type="ChEBI" id="CHEBI:58017"/>
    </ligand>
</feature>
<keyword evidence="6 9" id="KW-0057">Aromatic amino acid biosynthesis</keyword>
<comment type="similarity">
    <text evidence="9">Belongs to the anthranilate phosphoribosyltransferase family.</text>
</comment>
<feature type="binding site" evidence="9">
    <location>
        <begin position="84"/>
        <end position="85"/>
    </location>
    <ligand>
        <name>5-phospho-alpha-D-ribose 1-diphosphate</name>
        <dbReference type="ChEBI" id="CHEBI:58017"/>
    </ligand>
</feature>
<comment type="caution">
    <text evidence="9">Lacks conserved residue(s) required for the propagation of feature annotation.</text>
</comment>
<dbReference type="Proteomes" id="UP000191931">
    <property type="component" value="Unassembled WGS sequence"/>
</dbReference>
<keyword evidence="5 9" id="KW-0822">Tryptophan biosynthesis</keyword>
<dbReference type="PANTHER" id="PTHR43285">
    <property type="entry name" value="ANTHRANILATE PHOSPHORIBOSYLTRANSFERASE"/>
    <property type="match status" value="1"/>
</dbReference>
<dbReference type="PANTHER" id="PTHR43285:SF2">
    <property type="entry name" value="ANTHRANILATE PHOSPHORIBOSYLTRANSFERASE"/>
    <property type="match status" value="1"/>
</dbReference>
<dbReference type="Pfam" id="PF02885">
    <property type="entry name" value="Glycos_trans_3N"/>
    <property type="match status" value="1"/>
</dbReference>
<feature type="domain" description="Glycosyl transferase family 3 N-terminal" evidence="11">
    <location>
        <begin position="5"/>
        <end position="66"/>
    </location>
</feature>
<comment type="pathway">
    <text evidence="1 9">Amino-acid biosynthesis; L-tryptophan biosynthesis; L-tryptophan from chorismate: step 2/5.</text>
</comment>
<evidence type="ECO:0000256" key="9">
    <source>
        <dbReference type="HAMAP-Rule" id="MF_00211"/>
    </source>
</evidence>
<comment type="cofactor">
    <cofactor evidence="9">
        <name>Mg(2+)</name>
        <dbReference type="ChEBI" id="CHEBI:18420"/>
    </cofactor>
    <text evidence="9">Binds 2 magnesium ions per monomer.</text>
</comment>
<keyword evidence="4 9" id="KW-0808">Transferase</keyword>
<dbReference type="GO" id="GO:0000162">
    <property type="term" value="P:L-tryptophan biosynthetic process"/>
    <property type="evidence" value="ECO:0007669"/>
    <property type="project" value="UniProtKB-UniRule"/>
</dbReference>
<dbReference type="InterPro" id="IPR035902">
    <property type="entry name" value="Nuc_phospho_transferase"/>
</dbReference>
<feature type="domain" description="Glycosyl transferase family 3" evidence="10">
    <location>
        <begin position="74"/>
        <end position="325"/>
    </location>
</feature>
<dbReference type="InterPro" id="IPR036320">
    <property type="entry name" value="Glycosyl_Trfase_fam3_N_dom_sf"/>
</dbReference>
<evidence type="ECO:0000256" key="8">
    <source>
        <dbReference type="ARBA" id="ARBA00061188"/>
    </source>
</evidence>
<dbReference type="SUPFAM" id="SSF47648">
    <property type="entry name" value="Nucleoside phosphorylase/phosphoribosyltransferase N-terminal domain"/>
    <property type="match status" value="1"/>
</dbReference>
<evidence type="ECO:0000256" key="1">
    <source>
        <dbReference type="ARBA" id="ARBA00004907"/>
    </source>
</evidence>
<feature type="binding site" evidence="9">
    <location>
        <position position="167"/>
    </location>
    <ligand>
        <name>anthranilate</name>
        <dbReference type="ChEBI" id="CHEBI:16567"/>
        <label>2</label>
    </ligand>
</feature>
<feature type="binding site" evidence="9">
    <location>
        <position position="226"/>
    </location>
    <ligand>
        <name>Mg(2+)</name>
        <dbReference type="ChEBI" id="CHEBI:18420"/>
        <label>2</label>
    </ligand>
</feature>
<feature type="binding site" evidence="9">
    <location>
        <position position="93"/>
    </location>
    <ligand>
        <name>Mg(2+)</name>
        <dbReference type="ChEBI" id="CHEBI:18420"/>
        <label>1</label>
    </ligand>
</feature>
<sequence>MTFTDYLNMIIKRQDLSMDQMGSMLSDIFSGTITEAQIGAFMAALAVKGETFEELAGAARAMRRKAARIQTISQKAVDTCGTGGDASGSFNISTTTAFVVAGCGITVAKHGNRSISSKCGSADVLEALGVNINTDPEVVEEAVNEIGIGFLFAPTFHSAMRHAAKARKDVGIKSIFNMLGPLTNPAAARCQLLGVFAPELTEMFAEALKLLGTHRAFVVHGHDGMDEITVCAPTRVSELNNGIIRSYDLDPLEFFDQYADPSELKGGDVNVNAAITTAILNGEKGPRRNVVLINSAAALVAADSADNLADGIKKASQSIDSGSALEKLKQLVRFTQENA</sequence>
<dbReference type="RefSeq" id="WP_080803417.1">
    <property type="nucleotide sequence ID" value="NZ_LT828544.1"/>
</dbReference>
<feature type="binding site" evidence="9">
    <location>
        <position position="121"/>
    </location>
    <ligand>
        <name>5-phospho-alpha-D-ribose 1-diphosphate</name>
        <dbReference type="ChEBI" id="CHEBI:58017"/>
    </ligand>
</feature>
<dbReference type="InterPro" id="IPR000312">
    <property type="entry name" value="Glycosyl_Trfase_fam3"/>
</dbReference>
<keyword evidence="13" id="KW-1185">Reference proteome</keyword>
<dbReference type="EC" id="2.4.2.18" evidence="9"/>
<comment type="subunit">
    <text evidence="9">Homodimer.</text>
</comment>
<protein>
    <recommendedName>
        <fullName evidence="9">Anthranilate phosphoribosyltransferase</fullName>
        <ecNumber evidence="9">2.4.2.18</ecNumber>
    </recommendedName>
</protein>
<dbReference type="NCBIfam" id="TIGR01245">
    <property type="entry name" value="trpD"/>
    <property type="match status" value="1"/>
</dbReference>
<feature type="binding site" evidence="9">
    <location>
        <position position="81"/>
    </location>
    <ligand>
        <name>5-phospho-alpha-D-ribose 1-diphosphate</name>
        <dbReference type="ChEBI" id="CHEBI:58017"/>
    </ligand>
</feature>
<dbReference type="UniPathway" id="UPA00035">
    <property type="reaction ID" value="UER00041"/>
</dbReference>
<evidence type="ECO:0000259" key="10">
    <source>
        <dbReference type="Pfam" id="PF00591"/>
    </source>
</evidence>